<keyword evidence="1" id="KW-1185">Reference proteome</keyword>
<proteinExistence type="predicted"/>
<dbReference type="PANTHER" id="PTHR28661">
    <property type="entry name" value="SJOEGREN SYNDROME NUCLEAR AUTOANTIGEN 1"/>
    <property type="match status" value="1"/>
</dbReference>
<sequence length="118" mass="13651">MSEQGAALQTYNQELVKCLEDLKRQRIHLQEVIGKEEADKLVVEKNMKCLQNKLNLINASLETNKMLRDNYDKAIKDTEQGFKKILETSQTLLNLAQHEANKLDGIVTRKKKSQTMYE</sequence>
<accession>A0ABM1NCB0</accession>
<dbReference type="PANTHER" id="PTHR28661:SF1">
    <property type="entry name" value="MICROTUBULE NUCLEATION FACTOR SSNA1"/>
    <property type="match status" value="1"/>
</dbReference>
<evidence type="ECO:0000313" key="2">
    <source>
        <dbReference type="RefSeq" id="XP_017784460.1"/>
    </source>
</evidence>
<organism evidence="1 2">
    <name type="scientific">Nicrophorus vespilloides</name>
    <name type="common">Boreal carrion beetle</name>
    <dbReference type="NCBI Taxonomy" id="110193"/>
    <lineage>
        <taxon>Eukaryota</taxon>
        <taxon>Metazoa</taxon>
        <taxon>Ecdysozoa</taxon>
        <taxon>Arthropoda</taxon>
        <taxon>Hexapoda</taxon>
        <taxon>Insecta</taxon>
        <taxon>Pterygota</taxon>
        <taxon>Neoptera</taxon>
        <taxon>Endopterygota</taxon>
        <taxon>Coleoptera</taxon>
        <taxon>Polyphaga</taxon>
        <taxon>Staphyliniformia</taxon>
        <taxon>Silphidae</taxon>
        <taxon>Nicrophorinae</taxon>
        <taxon>Nicrophorus</taxon>
    </lineage>
</organism>
<dbReference type="RefSeq" id="XP_017784460.1">
    <property type="nucleotide sequence ID" value="XM_017928971.1"/>
</dbReference>
<evidence type="ECO:0000313" key="1">
    <source>
        <dbReference type="Proteomes" id="UP000695000"/>
    </source>
</evidence>
<dbReference type="InterPro" id="IPR033362">
    <property type="entry name" value="SSNA1_fam"/>
</dbReference>
<dbReference type="Proteomes" id="UP000695000">
    <property type="component" value="Unplaced"/>
</dbReference>
<protein>
    <submittedName>
        <fullName evidence="2">13 kDa deflagellation-inducible protein-like isoform X1</fullName>
    </submittedName>
</protein>
<gene>
    <name evidence="2" type="primary">LOC108568070</name>
</gene>
<dbReference type="GeneID" id="108568070"/>
<reference evidence="2" key="1">
    <citation type="submission" date="2025-08" db="UniProtKB">
        <authorList>
            <consortium name="RefSeq"/>
        </authorList>
    </citation>
    <scope>IDENTIFICATION</scope>
    <source>
        <tissue evidence="2">Whole Larva</tissue>
    </source>
</reference>
<name>A0ABM1NCB0_NICVS</name>